<keyword evidence="2" id="KW-1185">Reference proteome</keyword>
<sequence length="361" mass="40457">LHGPPSILVLDNLETPWEPLGSRNDVEELLSHLTDILHLSLIITLRGSERPLKVRWTRPFLEPLQPLSDVAARQTFVDISDESEDAKAIDDLLRLSDNLPLALTLLANIASFEGSERVLSRWETEKTSFLSKGFDQRSNLDSSIMLSISSPRMLAVPGAHDLLRFLSLLPDGISDSDLVQSDLPIDKLPQSKTTLIRTSLAYEDSYKRLKLLSPIREYVLNAHPPPTSLVRPIQQHLNDLIILWRNFQRLPPGDLVSRIQGNLGNLHGVLTYSLQNDPSNLEATVRAVLYFNSFSAMSRSPTLMRRIGAVIGSIEDHRLRGMYITERFSSWVDFNDADSATIIEEGIAHFQLAQDPRSEGG</sequence>
<dbReference type="Proteomes" id="UP001215598">
    <property type="component" value="Unassembled WGS sequence"/>
</dbReference>
<reference evidence="1" key="1">
    <citation type="submission" date="2023-03" db="EMBL/GenBank/DDBJ databases">
        <title>Massive genome expansion in bonnet fungi (Mycena s.s.) driven by repeated elements and novel gene families across ecological guilds.</title>
        <authorList>
            <consortium name="Lawrence Berkeley National Laboratory"/>
            <person name="Harder C.B."/>
            <person name="Miyauchi S."/>
            <person name="Viragh M."/>
            <person name="Kuo A."/>
            <person name="Thoen E."/>
            <person name="Andreopoulos B."/>
            <person name="Lu D."/>
            <person name="Skrede I."/>
            <person name="Drula E."/>
            <person name="Henrissat B."/>
            <person name="Morin E."/>
            <person name="Kohler A."/>
            <person name="Barry K."/>
            <person name="LaButti K."/>
            <person name="Morin E."/>
            <person name="Salamov A."/>
            <person name="Lipzen A."/>
            <person name="Mereny Z."/>
            <person name="Hegedus B."/>
            <person name="Baldrian P."/>
            <person name="Stursova M."/>
            <person name="Weitz H."/>
            <person name="Taylor A."/>
            <person name="Grigoriev I.V."/>
            <person name="Nagy L.G."/>
            <person name="Martin F."/>
            <person name="Kauserud H."/>
        </authorList>
    </citation>
    <scope>NUCLEOTIDE SEQUENCE</scope>
    <source>
        <strain evidence="1">CBHHK182m</strain>
    </source>
</reference>
<name>A0AAD7IIC8_9AGAR</name>
<dbReference type="EMBL" id="JARKIB010000089">
    <property type="protein sequence ID" value="KAJ7743777.1"/>
    <property type="molecule type" value="Genomic_DNA"/>
</dbReference>
<dbReference type="AlphaFoldDB" id="A0AAD7IIC8"/>
<organism evidence="1 2">
    <name type="scientific">Mycena metata</name>
    <dbReference type="NCBI Taxonomy" id="1033252"/>
    <lineage>
        <taxon>Eukaryota</taxon>
        <taxon>Fungi</taxon>
        <taxon>Dikarya</taxon>
        <taxon>Basidiomycota</taxon>
        <taxon>Agaricomycotina</taxon>
        <taxon>Agaricomycetes</taxon>
        <taxon>Agaricomycetidae</taxon>
        <taxon>Agaricales</taxon>
        <taxon>Marasmiineae</taxon>
        <taxon>Mycenaceae</taxon>
        <taxon>Mycena</taxon>
    </lineage>
</organism>
<protein>
    <submittedName>
        <fullName evidence="1">Uncharacterized protein</fullName>
    </submittedName>
</protein>
<accession>A0AAD7IIC8</accession>
<gene>
    <name evidence="1" type="ORF">B0H16DRAFT_1322450</name>
</gene>
<feature type="non-terminal residue" evidence="1">
    <location>
        <position position="1"/>
    </location>
</feature>
<proteinExistence type="predicted"/>
<evidence type="ECO:0000313" key="1">
    <source>
        <dbReference type="EMBL" id="KAJ7743777.1"/>
    </source>
</evidence>
<evidence type="ECO:0000313" key="2">
    <source>
        <dbReference type="Proteomes" id="UP001215598"/>
    </source>
</evidence>
<comment type="caution">
    <text evidence="1">The sequence shown here is derived from an EMBL/GenBank/DDBJ whole genome shotgun (WGS) entry which is preliminary data.</text>
</comment>